<feature type="transmembrane region" description="Helical" evidence="6">
    <location>
        <begin position="383"/>
        <end position="404"/>
    </location>
</feature>
<feature type="transmembrane region" description="Helical" evidence="6">
    <location>
        <begin position="179"/>
        <end position="201"/>
    </location>
</feature>
<keyword evidence="4 6" id="KW-1133">Transmembrane helix</keyword>
<keyword evidence="3 6" id="KW-0812">Transmembrane</keyword>
<feature type="transmembrane region" description="Helical" evidence="6">
    <location>
        <begin position="266"/>
        <end position="285"/>
    </location>
</feature>
<dbReference type="Proteomes" id="UP001519289">
    <property type="component" value="Unassembled WGS sequence"/>
</dbReference>
<dbReference type="SUPFAM" id="SSF103473">
    <property type="entry name" value="MFS general substrate transporter"/>
    <property type="match status" value="1"/>
</dbReference>
<keyword evidence="9" id="KW-1185">Reference proteome</keyword>
<name>A0ABS4JSA9_9FIRM</name>
<feature type="domain" description="Major facilitator superfamily (MFS) profile" evidence="7">
    <location>
        <begin position="230"/>
        <end position="421"/>
    </location>
</feature>
<dbReference type="RefSeq" id="WP_209466518.1">
    <property type="nucleotide sequence ID" value="NZ_JAGGLG010000012.1"/>
</dbReference>
<feature type="transmembrane region" description="Helical" evidence="6">
    <location>
        <begin position="356"/>
        <end position="377"/>
    </location>
</feature>
<feature type="transmembrane region" description="Helical" evidence="6">
    <location>
        <begin position="84"/>
        <end position="107"/>
    </location>
</feature>
<evidence type="ECO:0000313" key="9">
    <source>
        <dbReference type="Proteomes" id="UP001519289"/>
    </source>
</evidence>
<dbReference type="Gene3D" id="1.20.1250.20">
    <property type="entry name" value="MFS general substrate transporter like domains"/>
    <property type="match status" value="2"/>
</dbReference>
<dbReference type="InterPro" id="IPR011701">
    <property type="entry name" value="MFS"/>
</dbReference>
<dbReference type="EMBL" id="JAGGLG010000012">
    <property type="protein sequence ID" value="MBP2018395.1"/>
    <property type="molecule type" value="Genomic_DNA"/>
</dbReference>
<keyword evidence="2" id="KW-0813">Transport</keyword>
<dbReference type="InterPro" id="IPR036259">
    <property type="entry name" value="MFS_trans_sf"/>
</dbReference>
<dbReference type="PANTHER" id="PTHR23526">
    <property type="entry name" value="INTEGRAL MEMBRANE TRANSPORT PROTEIN-RELATED"/>
    <property type="match status" value="1"/>
</dbReference>
<feature type="transmembrane region" description="Helical" evidence="6">
    <location>
        <begin position="236"/>
        <end position="260"/>
    </location>
</feature>
<feature type="transmembrane region" description="Helical" evidence="6">
    <location>
        <begin position="113"/>
        <end position="134"/>
    </location>
</feature>
<evidence type="ECO:0000259" key="7">
    <source>
        <dbReference type="PROSITE" id="PS50850"/>
    </source>
</evidence>
<evidence type="ECO:0000313" key="8">
    <source>
        <dbReference type="EMBL" id="MBP2018395.1"/>
    </source>
</evidence>
<evidence type="ECO:0000256" key="3">
    <source>
        <dbReference type="ARBA" id="ARBA00022692"/>
    </source>
</evidence>
<comment type="caution">
    <text evidence="8">The sequence shown here is derived from an EMBL/GenBank/DDBJ whole genome shotgun (WGS) entry which is preliminary data.</text>
</comment>
<dbReference type="InterPro" id="IPR052528">
    <property type="entry name" value="Sugar_transport-like"/>
</dbReference>
<evidence type="ECO:0000256" key="5">
    <source>
        <dbReference type="ARBA" id="ARBA00023136"/>
    </source>
</evidence>
<comment type="subcellular location">
    <subcellularLocation>
        <location evidence="1">Cell membrane</location>
        <topology evidence="1">Multi-pass membrane protein</topology>
    </subcellularLocation>
</comment>
<feature type="transmembrane region" description="Helical" evidence="6">
    <location>
        <begin position="297"/>
        <end position="314"/>
    </location>
</feature>
<evidence type="ECO:0000256" key="4">
    <source>
        <dbReference type="ARBA" id="ARBA00022989"/>
    </source>
</evidence>
<organism evidence="8 9">
    <name type="scientific">Symbiobacterium terraclitae</name>
    <dbReference type="NCBI Taxonomy" id="557451"/>
    <lineage>
        <taxon>Bacteria</taxon>
        <taxon>Bacillati</taxon>
        <taxon>Bacillota</taxon>
        <taxon>Clostridia</taxon>
        <taxon>Eubacteriales</taxon>
        <taxon>Symbiobacteriaceae</taxon>
        <taxon>Symbiobacterium</taxon>
    </lineage>
</organism>
<gene>
    <name evidence="8" type="ORF">J2Z79_001803</name>
</gene>
<feature type="transmembrane region" description="Helical" evidence="6">
    <location>
        <begin position="155"/>
        <end position="173"/>
    </location>
</feature>
<evidence type="ECO:0000256" key="6">
    <source>
        <dbReference type="SAM" id="Phobius"/>
    </source>
</evidence>
<dbReference type="Pfam" id="PF07690">
    <property type="entry name" value="MFS_1"/>
    <property type="match status" value="1"/>
</dbReference>
<dbReference type="PROSITE" id="PS50850">
    <property type="entry name" value="MFS"/>
    <property type="match status" value="1"/>
</dbReference>
<feature type="transmembrane region" description="Helical" evidence="6">
    <location>
        <begin position="49"/>
        <end position="72"/>
    </location>
</feature>
<keyword evidence="5 6" id="KW-0472">Membrane</keyword>
<dbReference type="InterPro" id="IPR020846">
    <property type="entry name" value="MFS_dom"/>
</dbReference>
<protein>
    <submittedName>
        <fullName evidence="8">MFS family permease</fullName>
    </submittedName>
</protein>
<reference evidence="8 9" key="1">
    <citation type="submission" date="2021-03" db="EMBL/GenBank/DDBJ databases">
        <title>Genomic Encyclopedia of Type Strains, Phase IV (KMG-IV): sequencing the most valuable type-strain genomes for metagenomic binning, comparative biology and taxonomic classification.</title>
        <authorList>
            <person name="Goeker M."/>
        </authorList>
    </citation>
    <scope>NUCLEOTIDE SEQUENCE [LARGE SCALE GENOMIC DNA]</scope>
    <source>
        <strain evidence="8 9">DSM 27138</strain>
    </source>
</reference>
<proteinExistence type="predicted"/>
<evidence type="ECO:0000256" key="2">
    <source>
        <dbReference type="ARBA" id="ARBA00022448"/>
    </source>
</evidence>
<evidence type="ECO:0000256" key="1">
    <source>
        <dbReference type="ARBA" id="ARBA00004651"/>
    </source>
</evidence>
<sequence>MAEPDQTGPLDDRARRGMVASTVEGCTFSIWSSALGGNFLTGMALHLGAGGFVLGILGALSSLATMMQLFVAPLVAGLARRRDFLALFSGIQRVGGALAGLAALWLLPRPAALYVFVTLQALAWIAMAPSTVVWNGYMSDLVPVEVRGRFFAQRNSWSALVSMLAVLLFGSILDRWPGAPGFTALYVVALAAALANLYWWLRHPELPQGDSRGSHSFWQSVRIPLTRPGPHLTATWFFAAWGFAQGLATPFYSLALLSYLGLSFTTVSWLATLASISSIVTAPLWGRWQDRVGQTRAIGILTLMLALVPLLYLLGAPLGLAPLVVGHLVHGSASAGMGLANQTLNMQLAPRQDRASYFAFFAAAAGLTGFLTPVLAGRLAGEHLVPLFIGSALLSGLLSLLWTVRVEPALVRQMRQILPAD</sequence>
<dbReference type="PANTHER" id="PTHR23526:SF2">
    <property type="entry name" value="MAJOR FACILITATOR SUPERFAMILY (MFS) PROFILE DOMAIN-CONTAINING PROTEIN"/>
    <property type="match status" value="1"/>
</dbReference>
<accession>A0ABS4JSA9</accession>